<accession>A0A5R8ZQ09</accession>
<reference evidence="1 2" key="1">
    <citation type="submission" date="2019-05" db="EMBL/GenBank/DDBJ databases">
        <authorList>
            <person name="Moore K."/>
            <person name="O'Neill P."/>
            <person name="Farbos A."/>
            <person name="Studholme D.J."/>
        </authorList>
    </citation>
    <scope>NUCLEOTIDE SEQUENCE [LARGE SCALE GENOMIC DNA]</scope>
    <source>
        <strain evidence="1 2">DSM 9128</strain>
    </source>
</reference>
<dbReference type="EMBL" id="VASG01000014">
    <property type="protein sequence ID" value="TLP68222.1"/>
    <property type="molecule type" value="Genomic_DNA"/>
</dbReference>
<gene>
    <name evidence="1" type="ORF">FEA48_30685</name>
</gene>
<dbReference type="RefSeq" id="WP_138217161.1">
    <property type="nucleotide sequence ID" value="NZ_VASG01000014.1"/>
</dbReference>
<evidence type="ECO:0000313" key="2">
    <source>
        <dbReference type="Proteomes" id="UP000307510"/>
    </source>
</evidence>
<protein>
    <submittedName>
        <fullName evidence="1">Uncharacterized protein</fullName>
    </submittedName>
</protein>
<organism evidence="1 2">
    <name type="scientific">Pseudomonas nitroreducens</name>
    <dbReference type="NCBI Taxonomy" id="46680"/>
    <lineage>
        <taxon>Bacteria</taxon>
        <taxon>Pseudomonadati</taxon>
        <taxon>Pseudomonadota</taxon>
        <taxon>Gammaproteobacteria</taxon>
        <taxon>Pseudomonadales</taxon>
        <taxon>Pseudomonadaceae</taxon>
        <taxon>Pseudomonas</taxon>
    </lineage>
</organism>
<proteinExistence type="predicted"/>
<comment type="caution">
    <text evidence="1">The sequence shown here is derived from an EMBL/GenBank/DDBJ whole genome shotgun (WGS) entry which is preliminary data.</text>
</comment>
<reference evidence="2" key="2">
    <citation type="submission" date="2019-06" db="EMBL/GenBank/DDBJ databases">
        <title>AzeR, a transcriptional regulator that responds to azelaic acid in Pseudomonas nitroreducens.</title>
        <authorList>
            <person name="Bez C."/>
            <person name="Javvadi S.G."/>
            <person name="Bertani I."/>
            <person name="Devescovi G."/>
            <person name="Studholme D.J."/>
            <person name="Geller A."/>
            <person name="Levy A."/>
            <person name="Venturi V."/>
        </authorList>
    </citation>
    <scope>NUCLEOTIDE SEQUENCE [LARGE SCALE GENOMIC DNA]</scope>
    <source>
        <strain evidence="2">DSM 9128</strain>
    </source>
</reference>
<evidence type="ECO:0000313" key="1">
    <source>
        <dbReference type="EMBL" id="TLP68222.1"/>
    </source>
</evidence>
<dbReference type="Proteomes" id="UP000307510">
    <property type="component" value="Unassembled WGS sequence"/>
</dbReference>
<dbReference type="AlphaFoldDB" id="A0A5R8ZQ09"/>
<name>A0A5R8ZQ09_PSENT</name>
<sequence length="162" mass="17391">MKKSSTQIVLEAVRDLHVLEQIVTRETLAEVTGLKPGIIDDRLKALVDDMLVLRVERGVFVPAPELPPARPVTKTLIPGGWVKIEIGDDHILTLTPAENRALGELMAGAGQQYASIEMGHQNAILAAELAAKVRRLEKQVGALTAERQAPATPQLALVLGSA</sequence>